<feature type="transmembrane region" description="Helical" evidence="1">
    <location>
        <begin position="44"/>
        <end position="61"/>
    </location>
</feature>
<evidence type="ECO:0008006" key="4">
    <source>
        <dbReference type="Google" id="ProtNLM"/>
    </source>
</evidence>
<feature type="transmembrane region" description="Helical" evidence="1">
    <location>
        <begin position="653"/>
        <end position="675"/>
    </location>
</feature>
<dbReference type="AlphaFoldDB" id="A0A1H9RQN5"/>
<feature type="transmembrane region" description="Helical" evidence="1">
    <location>
        <begin position="161"/>
        <end position="185"/>
    </location>
</feature>
<dbReference type="Proteomes" id="UP000198815">
    <property type="component" value="Unassembled WGS sequence"/>
</dbReference>
<keyword evidence="1" id="KW-0812">Transmembrane</keyword>
<feature type="transmembrane region" description="Helical" evidence="1">
    <location>
        <begin position="374"/>
        <end position="394"/>
    </location>
</feature>
<accession>A0A1H9RQN5</accession>
<protein>
    <recommendedName>
        <fullName evidence="4">Membrane protein YfhO</fullName>
    </recommendedName>
</protein>
<evidence type="ECO:0000313" key="2">
    <source>
        <dbReference type="EMBL" id="SER74453.1"/>
    </source>
</evidence>
<feature type="transmembrane region" description="Helical" evidence="1">
    <location>
        <begin position="20"/>
        <end position="39"/>
    </location>
</feature>
<organism evidence="2 3">
    <name type="scientific">Propionibacterium cyclohexanicum</name>
    <dbReference type="NCBI Taxonomy" id="64702"/>
    <lineage>
        <taxon>Bacteria</taxon>
        <taxon>Bacillati</taxon>
        <taxon>Actinomycetota</taxon>
        <taxon>Actinomycetes</taxon>
        <taxon>Propionibacteriales</taxon>
        <taxon>Propionibacteriaceae</taxon>
        <taxon>Propionibacterium</taxon>
    </lineage>
</organism>
<dbReference type="STRING" id="64702.SAMN05443377_10869"/>
<feature type="transmembrane region" description="Helical" evidence="1">
    <location>
        <begin position="259"/>
        <end position="277"/>
    </location>
</feature>
<feature type="transmembrane region" description="Helical" evidence="1">
    <location>
        <begin position="67"/>
        <end position="85"/>
    </location>
</feature>
<feature type="transmembrane region" description="Helical" evidence="1">
    <location>
        <begin position="318"/>
        <end position="336"/>
    </location>
</feature>
<keyword evidence="3" id="KW-1185">Reference proteome</keyword>
<feature type="transmembrane region" description="Helical" evidence="1">
    <location>
        <begin position="229"/>
        <end position="247"/>
    </location>
</feature>
<reference evidence="2 3" key="1">
    <citation type="submission" date="2016-10" db="EMBL/GenBank/DDBJ databases">
        <authorList>
            <person name="de Groot N.N."/>
        </authorList>
    </citation>
    <scope>NUCLEOTIDE SEQUENCE [LARGE SCALE GENOMIC DNA]</scope>
    <source>
        <strain evidence="2 3">DSM 16859</strain>
    </source>
</reference>
<feature type="transmembrane region" description="Helical" evidence="1">
    <location>
        <begin position="342"/>
        <end position="362"/>
    </location>
</feature>
<keyword evidence="1" id="KW-0472">Membrane</keyword>
<evidence type="ECO:0000313" key="3">
    <source>
        <dbReference type="Proteomes" id="UP000198815"/>
    </source>
</evidence>
<dbReference type="EMBL" id="FOGZ01000008">
    <property type="protein sequence ID" value="SER74453.1"/>
    <property type="molecule type" value="Genomic_DNA"/>
</dbReference>
<keyword evidence="1" id="KW-1133">Transmembrane helix</keyword>
<proteinExistence type="predicted"/>
<feature type="transmembrane region" description="Helical" evidence="1">
    <location>
        <begin position="289"/>
        <end position="306"/>
    </location>
</feature>
<sequence length="693" mass="75440">MLNPAAWMAGNYLVDGQWGLYNPLIWVIAVFSTITPSAAGFTTIVKILFLLITATGVYALVRSYNTRPAYGLLAGLSVAFAGWTFHMDAGTWVTNLEVFSYFPWVFWGLRHWAFSARRAGLTFLAIYLLITTGYVQGAVALIIGFVSILLECIAYRPARRFVIRVLLMGLAAALITITVFLPGLASVGVTTRSGGISNNDFLTANLNGLAVGSVPNARPQVNGYWSGNYVAVPITYMAWFLPALALVQWRRVKNSIPVLRGMAIFGTLMLLLTTSPSSVGPLRYPIRNLPWLTLAVIVMACVTLDHGLDPARINRRQIVLFCCLTMVPFWISYRGTPEHFKGFIVAAGAIISATLLAVMITNRMLRFSHVRSRTLGLFFVIITIAVTTTQTIYLHGTSSPFGWSLESSTKALEKPLPGAHGDVLVIGSILDLKGTTPSPNSAGTGFPPNIPSGYWTESSAANLWYLKSSVNTLNLYTAVGNSSASRDLCMETFYGFTCPDAFTKLFTKDATTGETLADLMSLDSVVVIVPANSDAHQIATTYSTPQGWHIANIGTYTVTWARDQTTPVIGSPTWSSNGLNYEIVSETPTTVKLRINSVPSEGGDIVFSRLAWPGYMARGAEIATPLRGYLLRVHVPASNTGGTITVQFRPPLWNLQVIALALSLLIWLGLTLFSIRSGRRDTRLRGDAELVAH</sequence>
<feature type="transmembrane region" description="Helical" evidence="1">
    <location>
        <begin position="121"/>
        <end position="149"/>
    </location>
</feature>
<evidence type="ECO:0000256" key="1">
    <source>
        <dbReference type="SAM" id="Phobius"/>
    </source>
</evidence>
<name>A0A1H9RQN5_9ACTN</name>
<gene>
    <name evidence="2" type="ORF">SAMN05443377_10869</name>
</gene>